<protein>
    <submittedName>
        <fullName evidence="5">Uncharacterized protein LOC100496019 isoform X1</fullName>
    </submittedName>
</protein>
<gene>
    <name evidence="5 6" type="primary">LOC100496019</name>
</gene>
<keyword evidence="2" id="KW-0472">Membrane</keyword>
<evidence type="ECO:0000256" key="1">
    <source>
        <dbReference type="SAM" id="MobiDB-lite"/>
    </source>
</evidence>
<dbReference type="InterPro" id="IPR036364">
    <property type="entry name" value="SEA_dom_sf"/>
</dbReference>
<dbReference type="InterPro" id="IPR000082">
    <property type="entry name" value="SEA_dom"/>
</dbReference>
<evidence type="ECO:0000313" key="4">
    <source>
        <dbReference type="Proteomes" id="UP000008143"/>
    </source>
</evidence>
<feature type="region of interest" description="Disordered" evidence="1">
    <location>
        <begin position="304"/>
        <end position="344"/>
    </location>
</feature>
<feature type="transmembrane region" description="Helical" evidence="2">
    <location>
        <begin position="1406"/>
        <end position="1429"/>
    </location>
</feature>
<feature type="domain" description="SEA" evidence="3">
    <location>
        <begin position="1059"/>
        <end position="1179"/>
    </location>
</feature>
<name>A0A8J0QQC1_XENTR</name>
<organism evidence="4 5">
    <name type="scientific">Xenopus tropicalis</name>
    <name type="common">Western clawed frog</name>
    <name type="synonym">Silurana tropicalis</name>
    <dbReference type="NCBI Taxonomy" id="8364"/>
    <lineage>
        <taxon>Eukaryota</taxon>
        <taxon>Metazoa</taxon>
        <taxon>Chordata</taxon>
        <taxon>Craniata</taxon>
        <taxon>Vertebrata</taxon>
        <taxon>Euteleostomi</taxon>
        <taxon>Amphibia</taxon>
        <taxon>Batrachia</taxon>
        <taxon>Anura</taxon>
        <taxon>Pipoidea</taxon>
        <taxon>Pipidae</taxon>
        <taxon>Xenopodinae</taxon>
        <taxon>Xenopus</taxon>
        <taxon>Silurana</taxon>
    </lineage>
</organism>
<dbReference type="PROSITE" id="PS50024">
    <property type="entry name" value="SEA"/>
    <property type="match status" value="2"/>
</dbReference>
<dbReference type="OMA" id="VIIREIM"/>
<feature type="compositionally biased region" description="Basic and acidic residues" evidence="1">
    <location>
        <begin position="313"/>
        <end position="329"/>
    </location>
</feature>
<evidence type="ECO:0000313" key="6">
    <source>
        <dbReference type="Xenbase" id="XB-GENE-29082943"/>
    </source>
</evidence>
<dbReference type="AGR" id="Xenbase:XB-GENE-29082943"/>
<feature type="compositionally biased region" description="Low complexity" evidence="1">
    <location>
        <begin position="999"/>
        <end position="1013"/>
    </location>
</feature>
<reference evidence="5" key="1">
    <citation type="submission" date="2025-08" db="UniProtKB">
        <authorList>
            <consortium name="RefSeq"/>
        </authorList>
    </citation>
    <scope>IDENTIFICATION</scope>
    <source>
        <strain evidence="5">Nigerian</strain>
        <tissue evidence="5">Liver and blood</tissue>
    </source>
</reference>
<feature type="domain" description="SEA" evidence="3">
    <location>
        <begin position="1283"/>
        <end position="1394"/>
    </location>
</feature>
<evidence type="ECO:0000259" key="3">
    <source>
        <dbReference type="PROSITE" id="PS50024"/>
    </source>
</evidence>
<feature type="compositionally biased region" description="Polar residues" evidence="1">
    <location>
        <begin position="589"/>
        <end position="598"/>
    </location>
</feature>
<dbReference type="Xenbase" id="XB-GENE-29082943">
    <property type="gene designation" value="LOC100496019"/>
</dbReference>
<dbReference type="Proteomes" id="UP000008143">
    <property type="component" value="Chromosome 3"/>
</dbReference>
<evidence type="ECO:0000313" key="5">
    <source>
        <dbReference type="RefSeq" id="XP_002938924.3"/>
    </source>
</evidence>
<proteinExistence type="predicted"/>
<accession>A0A8J0QQC1</accession>
<keyword evidence="2" id="KW-0812">Transmembrane</keyword>
<evidence type="ECO:0000256" key="2">
    <source>
        <dbReference type="SAM" id="Phobius"/>
    </source>
</evidence>
<dbReference type="GeneID" id="100496019"/>
<sequence length="1469" mass="161833">MLPMLPELQVCVEGQLLQPDSIIRLLMTTAAQVTDTFNAMLNSCWKCVKQQADRWTLSGDWCWTCCLFRCTQWQSQLLLVFCLIVSSWAYKAQTPESTVYYKIGHGRVLLEMPAKLLADKAQFGKRTLMKTGVNGEPCSLWTFMSNKYKFSKKSVNNYFSARESFPLANPIQYSGKRRFMRQLDSVHSFSAMDLQTPYASQKDSKSAINAMVDQIIGRKESLVPLKTNIGGHKIVASDTDLVLGASEWQLESLENFKWLQKEPYNNNREALMRNVHSAAEEILFSPGNQPLTLEHEITDTTTLSSLSTQSISHSEKARVNEAVTEKDAETVSQHSSQLYGMGHSRLPTTADVTVSSTPKNLLLAATGHMNNGTGMPLYKKQASESATTAKYLIDVDNVTLAAGNNIPDVFFDMPDNVFPTPSTKSSTTAHLAGVLASTISLGKTYRTGPQSDLMHFNQQTLKAANKSTLPPFVATSSNKFFGKKHVTTSSLPYLGASYDSKFALKGKDVSRLGTPPTSSATVSSSSTISYSGLITKQPVLLNMNMSHSSFYKPERQTSVTKRVKSSTSFAKNVFTSAPYVYKTEKHSDLTTGSVTPDHTSYHGISSKGLDSTSKKSLAWSKLQKSSVKSTSDVRTSPTFSFSSHISDSHRPALNPSPWPHVRQTNNGKFATSTSSKLYSAVTRESKQLYTHMSSTSDKVTLLYKTISVSSTQIADQTIVHHKKPGRLMGHSTSSYSSYSVSHKVSPVSHTAVSFIDNTFKPVKDSNNFTNIMTRINSTAPTMSLGGGTVTQGMSLIATKSESFHLISPLATSESSTTSMMFPISQGSTTTEKPTNLKWKSHTLHFTQDSATTETSARVLWRAQTPGKSSPEPNSTYLDTGLFFDFAPENEVTVTTPAEGQSVNSAQSTQFGTVHIGFRDVKHHRKSTTPPFAVSKSSTTSEKYTAILSTSIPLMEKSTSGFKASLTVQRSPTICPFLSRITTTLPSEKRPLQMQETTRHTTTFHTATSTKTSKPAIKNETLHPTRLSRSTNPGTSLTIAKRVEPVSGLRTTFSPTTTPSLVARSLNFRLTDILYTKQLQNMTSNEYKRLKREVKLVMDKIFSSAFPNQYIECLIGRFLNGSVLVEAYVLFDYKSPAPSSSDVIRAVATDISEGPNNYFGWNIELRSVESHGYTINNLEPESFPMSFLVLHLGYVAMSQTSGNSKRFLENLKQEVIKAVAASLPVGNFSIVSIRDLRGDLGVRGNLYLNSQTNTDVQTLLQTFVALGNKSVDLSSITVDGYHMVLRVFPIRFQITNRQFVVNMLDLSSSEFQDLSQELSAVVLSALSNTNPLQVIFREIMRGSLLLKGDVVYQLPAPGSGEVLRAFISSLSSDGILGSSSFKVNPNSVQIGDSSPDPHFEYPSFPGFGVAIIVMCGLSILIFPTLAIVCYKTRMLGHRKKATIQRHPDLDRQSRHFEIDNRAFRASIEQP</sequence>
<dbReference type="Pfam" id="PF01390">
    <property type="entry name" value="SEA"/>
    <property type="match status" value="1"/>
</dbReference>
<dbReference type="OrthoDB" id="10070537at2759"/>
<feature type="region of interest" description="Disordered" evidence="1">
    <location>
        <begin position="585"/>
        <end position="611"/>
    </location>
</feature>
<feature type="compositionally biased region" description="Polar residues" evidence="1">
    <location>
        <begin position="631"/>
        <end position="645"/>
    </location>
</feature>
<feature type="region of interest" description="Disordered" evidence="1">
    <location>
        <begin position="989"/>
        <end position="1034"/>
    </location>
</feature>
<dbReference type="SUPFAM" id="SSF82671">
    <property type="entry name" value="SEA domain"/>
    <property type="match status" value="2"/>
</dbReference>
<keyword evidence="4" id="KW-1185">Reference proteome</keyword>
<keyword evidence="2" id="KW-1133">Transmembrane helix</keyword>
<dbReference type="KEGG" id="xtr:100496019"/>
<dbReference type="RefSeq" id="XP_002938924.3">
    <property type="nucleotide sequence ID" value="XM_002938878.5"/>
</dbReference>
<feature type="region of interest" description="Disordered" evidence="1">
    <location>
        <begin position="631"/>
        <end position="666"/>
    </location>
</feature>
<dbReference type="Gene3D" id="3.30.70.960">
    <property type="entry name" value="SEA domain"/>
    <property type="match status" value="1"/>
</dbReference>